<dbReference type="Gene3D" id="1.20.120.1490">
    <property type="match status" value="1"/>
</dbReference>
<dbReference type="CDD" id="cd09916">
    <property type="entry name" value="CpxP_like"/>
    <property type="match status" value="1"/>
</dbReference>
<reference evidence="6 7" key="1">
    <citation type="submission" date="2019-02" db="EMBL/GenBank/DDBJ databases">
        <title>Shewanella sp. D4-2 isolated from Dokdo Island.</title>
        <authorList>
            <person name="Baek K."/>
        </authorList>
    </citation>
    <scope>NUCLEOTIDE SEQUENCE [LARGE SCALE GENOMIC DNA]</scope>
    <source>
        <strain evidence="6 7">D4-2</strain>
    </source>
</reference>
<dbReference type="GO" id="GO:0030288">
    <property type="term" value="C:outer membrane-bounded periplasmic space"/>
    <property type="evidence" value="ECO:0007669"/>
    <property type="project" value="TreeGrafter"/>
</dbReference>
<keyword evidence="7" id="KW-1185">Reference proteome</keyword>
<dbReference type="PANTHER" id="PTHR38102:SF1">
    <property type="entry name" value="PERIPLASMIC CHAPERONE SPY"/>
    <property type="match status" value="1"/>
</dbReference>
<evidence type="ECO:0000256" key="5">
    <source>
        <dbReference type="SAM" id="SignalP"/>
    </source>
</evidence>
<accession>A0A411PI70</accession>
<dbReference type="Proteomes" id="UP000291106">
    <property type="component" value="Chromosome"/>
</dbReference>
<dbReference type="InterPro" id="IPR012899">
    <property type="entry name" value="LTXXQ"/>
</dbReference>
<feature type="chain" id="PRO_5019007042" evidence="5">
    <location>
        <begin position="26"/>
        <end position="159"/>
    </location>
</feature>
<dbReference type="PANTHER" id="PTHR38102">
    <property type="entry name" value="PERIPLASMIC CHAPERONE SPY"/>
    <property type="match status" value="1"/>
</dbReference>
<keyword evidence="3 5" id="KW-0732">Signal</keyword>
<dbReference type="OrthoDB" id="6227479at2"/>
<comment type="subcellular location">
    <subcellularLocation>
        <location evidence="1">Periplasm</location>
    </subcellularLocation>
</comment>
<organism evidence="6 7">
    <name type="scientific">Shewanella maritima</name>
    <dbReference type="NCBI Taxonomy" id="2520507"/>
    <lineage>
        <taxon>Bacteria</taxon>
        <taxon>Pseudomonadati</taxon>
        <taxon>Pseudomonadota</taxon>
        <taxon>Gammaproteobacteria</taxon>
        <taxon>Alteromonadales</taxon>
        <taxon>Shewanellaceae</taxon>
        <taxon>Shewanella</taxon>
    </lineage>
</organism>
<evidence type="ECO:0000313" key="7">
    <source>
        <dbReference type="Proteomes" id="UP000291106"/>
    </source>
</evidence>
<dbReference type="AlphaFoldDB" id="A0A411PI70"/>
<evidence type="ECO:0000256" key="2">
    <source>
        <dbReference type="ARBA" id="ARBA00008441"/>
    </source>
</evidence>
<feature type="signal peptide" evidence="5">
    <location>
        <begin position="1"/>
        <end position="25"/>
    </location>
</feature>
<evidence type="ECO:0000256" key="4">
    <source>
        <dbReference type="ARBA" id="ARBA00022764"/>
    </source>
</evidence>
<protein>
    <submittedName>
        <fullName evidence="6">Periplasmic heavy metal sensor</fullName>
    </submittedName>
</protein>
<proteinExistence type="inferred from homology"/>
<sequence length="159" mass="18319">MKTPLSIATAIALVVGTSFVLPVSAENTQTETAQEMKMEKRKHHKRGGMHKMLRKLDLTEEQKTQVKTIVQKYKPEMTDAEREAKKADKQARKQEVIALVTAPQFDESQAQAIVEAGQANHQQKMLDQLRMQNEIYQILDSDQQAKFQEMLERGKKRRR</sequence>
<dbReference type="EMBL" id="CP036200">
    <property type="protein sequence ID" value="QBF83297.1"/>
    <property type="molecule type" value="Genomic_DNA"/>
</dbReference>
<dbReference type="InterPro" id="IPR052211">
    <property type="entry name" value="Cpx_auxiliary_protein"/>
</dbReference>
<evidence type="ECO:0000313" key="6">
    <source>
        <dbReference type="EMBL" id="QBF83297.1"/>
    </source>
</evidence>
<keyword evidence="4" id="KW-0574">Periplasm</keyword>
<evidence type="ECO:0000256" key="1">
    <source>
        <dbReference type="ARBA" id="ARBA00004418"/>
    </source>
</evidence>
<name>A0A411PI70_9GAMM</name>
<dbReference type="Pfam" id="PF07813">
    <property type="entry name" value="LTXXQ"/>
    <property type="match status" value="1"/>
</dbReference>
<comment type="similarity">
    <text evidence="2">Belongs to the CpxP/Spy family.</text>
</comment>
<dbReference type="PIRSF" id="PIRSF034445">
    <property type="entry name" value="CpxP_Spy"/>
    <property type="match status" value="1"/>
</dbReference>
<dbReference type="GO" id="GO:0051082">
    <property type="term" value="F:unfolded protein binding"/>
    <property type="evidence" value="ECO:0007669"/>
    <property type="project" value="TreeGrafter"/>
</dbReference>
<dbReference type="KEGG" id="smai:EXU30_11745"/>
<dbReference type="RefSeq" id="WP_130600268.1">
    <property type="nucleotide sequence ID" value="NZ_CP036200.1"/>
</dbReference>
<gene>
    <name evidence="6" type="ORF">EXU30_11745</name>
</gene>
<evidence type="ECO:0000256" key="3">
    <source>
        <dbReference type="ARBA" id="ARBA00022729"/>
    </source>
</evidence>